<dbReference type="Pfam" id="PF03129">
    <property type="entry name" value="HGTP_anticodon"/>
    <property type="match status" value="1"/>
</dbReference>
<organism evidence="9 10">
    <name type="scientific">New Jersey aster yellows phytoplasma</name>
    <dbReference type="NCBI Taxonomy" id="270520"/>
    <lineage>
        <taxon>Bacteria</taxon>
        <taxon>Bacillati</taxon>
        <taxon>Mycoplasmatota</taxon>
        <taxon>Mollicutes</taxon>
        <taxon>Acholeplasmatales</taxon>
        <taxon>Acholeplasmataceae</taxon>
        <taxon>Candidatus Phytoplasma</taxon>
        <taxon>16SrI (Aster yellows group)</taxon>
    </lineage>
</organism>
<sequence length="427" mass="49759">MFSKIKGTHDLMLDKMVCWQKVENHIRTLFAKYHLQEIRTPIIEYRGVFDRAAQHSEMVSKETYTFTDKKGRFITLRPEGTAGVIRSYVENKLDKTSQLHKFFYYGPFFRYERPQKGRYRQFHQVGVEILGQSSPFLDVEVIFLAYKTLKSLGICDITVKINSLGCKTTYNNYLQVFKNYLQTHYQQLCPLCQERFEKNILRIWDCKNCNNEPFLKQAPRIFDHLVEDDKVRFLQVLEGLKQMNVNFELCHDLVRGLDYYTNSVFEIVYNNEQGHQAVLGGGGCYDNLVTLFRGSPSPGIGFALGMERLMSILATRSFCNKNILPSLDAFILVSEPQFFYQGLELATTLRHQGFSADLNYKFLSFSKSLKQALKKQPLYLLILGPKEFANNQITIKNTYTQQQTTILQKDVVSYLQNNKELNYIHEN</sequence>
<keyword evidence="3 7" id="KW-0547">Nucleotide-binding</keyword>
<dbReference type="HAMAP" id="MF_00127">
    <property type="entry name" value="His_tRNA_synth"/>
    <property type="match status" value="1"/>
</dbReference>
<evidence type="ECO:0000256" key="4">
    <source>
        <dbReference type="ARBA" id="ARBA00022840"/>
    </source>
</evidence>
<evidence type="ECO:0000256" key="1">
    <source>
        <dbReference type="ARBA" id="ARBA00008226"/>
    </source>
</evidence>
<dbReference type="Pfam" id="PF13393">
    <property type="entry name" value="tRNA-synt_His"/>
    <property type="match status" value="1"/>
</dbReference>
<keyword evidence="7" id="KW-0648">Protein biosynthesis</keyword>
<dbReference type="PANTHER" id="PTHR43707">
    <property type="entry name" value="HISTIDYL-TRNA SYNTHETASE"/>
    <property type="match status" value="1"/>
</dbReference>
<evidence type="ECO:0000256" key="5">
    <source>
        <dbReference type="ARBA" id="ARBA00023146"/>
    </source>
</evidence>
<keyword evidence="5 7" id="KW-0030">Aminoacyl-tRNA synthetase</keyword>
<dbReference type="PIRSF" id="PIRSF001549">
    <property type="entry name" value="His-tRNA_synth"/>
    <property type="match status" value="1"/>
</dbReference>
<dbReference type="EMBL" id="MAPF01000060">
    <property type="protein sequence ID" value="PEH36144.1"/>
    <property type="molecule type" value="Genomic_DNA"/>
</dbReference>
<keyword evidence="7 9" id="KW-0436">Ligase</keyword>
<dbReference type="Gene3D" id="3.40.50.800">
    <property type="entry name" value="Anticodon-binding domain"/>
    <property type="match status" value="1"/>
</dbReference>
<dbReference type="PANTHER" id="PTHR43707:SF1">
    <property type="entry name" value="HISTIDINE--TRNA LIGASE, MITOCHONDRIAL-RELATED"/>
    <property type="match status" value="1"/>
</dbReference>
<dbReference type="RefSeq" id="WP_252861646.1">
    <property type="nucleotide sequence ID" value="NZ_MAPF01000060.1"/>
</dbReference>
<keyword evidence="2 7" id="KW-0963">Cytoplasm</keyword>
<dbReference type="NCBIfam" id="TIGR00442">
    <property type="entry name" value="hisS"/>
    <property type="match status" value="1"/>
</dbReference>
<comment type="caution">
    <text evidence="9">The sequence shown here is derived from an EMBL/GenBank/DDBJ whole genome shotgun (WGS) entry which is preliminary data.</text>
</comment>
<gene>
    <name evidence="7" type="primary">hisS</name>
    <name evidence="9" type="ORF">BBA70_02965</name>
</gene>
<evidence type="ECO:0000313" key="10">
    <source>
        <dbReference type="Proteomes" id="UP000220509"/>
    </source>
</evidence>
<evidence type="ECO:0000256" key="6">
    <source>
        <dbReference type="ARBA" id="ARBA00047639"/>
    </source>
</evidence>
<evidence type="ECO:0000256" key="3">
    <source>
        <dbReference type="ARBA" id="ARBA00022741"/>
    </source>
</evidence>
<dbReference type="PROSITE" id="PS50862">
    <property type="entry name" value="AA_TRNA_LIGASE_II"/>
    <property type="match status" value="1"/>
</dbReference>
<evidence type="ECO:0000259" key="8">
    <source>
        <dbReference type="PROSITE" id="PS50862"/>
    </source>
</evidence>
<dbReference type="InterPro" id="IPR041715">
    <property type="entry name" value="HisRS-like_core"/>
</dbReference>
<keyword evidence="4 7" id="KW-0067">ATP-binding</keyword>
<evidence type="ECO:0000256" key="2">
    <source>
        <dbReference type="ARBA" id="ARBA00022490"/>
    </source>
</evidence>
<reference evidence="9" key="1">
    <citation type="submission" date="2017-05" db="EMBL/GenBank/DDBJ databases">
        <title>Genome sequence of Ca. P. asteris strain NJAY.</title>
        <authorList>
            <person name="Lee I.-M."/>
            <person name="Gundersen-Rindal D."/>
            <person name="Sparks M."/>
        </authorList>
    </citation>
    <scope>NUCLEOTIDE SEQUENCE [LARGE SCALE GENOMIC DNA]</scope>
    <source>
        <strain evidence="9">NJAY</strain>
    </source>
</reference>
<accession>A0ABX4K2H2</accession>
<feature type="domain" description="Aminoacyl-transfer RNA synthetases class-II family profile" evidence="8">
    <location>
        <begin position="19"/>
        <end position="325"/>
    </location>
</feature>
<protein>
    <recommendedName>
        <fullName evidence="7">Histidine--tRNA ligase</fullName>
        <ecNumber evidence="7">6.1.1.21</ecNumber>
    </recommendedName>
    <alternativeName>
        <fullName evidence="7">Histidyl-tRNA synthetase</fullName>
        <shortName evidence="7">HisRS</shortName>
    </alternativeName>
</protein>
<dbReference type="GO" id="GO:0016874">
    <property type="term" value="F:ligase activity"/>
    <property type="evidence" value="ECO:0007669"/>
    <property type="project" value="UniProtKB-KW"/>
</dbReference>
<dbReference type="InterPro" id="IPR045864">
    <property type="entry name" value="aa-tRNA-synth_II/BPL/LPL"/>
</dbReference>
<dbReference type="SUPFAM" id="SSF55681">
    <property type="entry name" value="Class II aaRS and biotin synthetases"/>
    <property type="match status" value="1"/>
</dbReference>
<dbReference type="CDD" id="cd00773">
    <property type="entry name" value="HisRS-like_core"/>
    <property type="match status" value="1"/>
</dbReference>
<dbReference type="Gene3D" id="3.30.930.10">
    <property type="entry name" value="Bira Bifunctional Protein, Domain 2"/>
    <property type="match status" value="1"/>
</dbReference>
<evidence type="ECO:0000256" key="7">
    <source>
        <dbReference type="HAMAP-Rule" id="MF_00127"/>
    </source>
</evidence>
<keyword evidence="10" id="KW-1185">Reference proteome</keyword>
<dbReference type="SUPFAM" id="SSF52954">
    <property type="entry name" value="Class II aaRS ABD-related"/>
    <property type="match status" value="1"/>
</dbReference>
<comment type="subcellular location">
    <subcellularLocation>
        <location evidence="7">Cytoplasm</location>
    </subcellularLocation>
</comment>
<dbReference type="Proteomes" id="UP000220509">
    <property type="component" value="Unassembled WGS sequence"/>
</dbReference>
<evidence type="ECO:0000313" key="9">
    <source>
        <dbReference type="EMBL" id="PEH36144.1"/>
    </source>
</evidence>
<dbReference type="InterPro" id="IPR015807">
    <property type="entry name" value="His-tRNA-ligase"/>
</dbReference>
<comment type="catalytic activity">
    <reaction evidence="6 7">
        <text>tRNA(His) + L-histidine + ATP = L-histidyl-tRNA(His) + AMP + diphosphate + H(+)</text>
        <dbReference type="Rhea" id="RHEA:17313"/>
        <dbReference type="Rhea" id="RHEA-COMP:9665"/>
        <dbReference type="Rhea" id="RHEA-COMP:9689"/>
        <dbReference type="ChEBI" id="CHEBI:15378"/>
        <dbReference type="ChEBI" id="CHEBI:30616"/>
        <dbReference type="ChEBI" id="CHEBI:33019"/>
        <dbReference type="ChEBI" id="CHEBI:57595"/>
        <dbReference type="ChEBI" id="CHEBI:78442"/>
        <dbReference type="ChEBI" id="CHEBI:78527"/>
        <dbReference type="ChEBI" id="CHEBI:456215"/>
        <dbReference type="EC" id="6.1.1.21"/>
    </reaction>
</comment>
<comment type="subunit">
    <text evidence="7">Homodimer.</text>
</comment>
<name>A0ABX4K2H2_9MOLU</name>
<comment type="similarity">
    <text evidence="1 7">Belongs to the class-II aminoacyl-tRNA synthetase family.</text>
</comment>
<dbReference type="InterPro" id="IPR004154">
    <property type="entry name" value="Anticodon-bd"/>
</dbReference>
<proteinExistence type="inferred from homology"/>
<dbReference type="EC" id="6.1.1.21" evidence="7"/>
<dbReference type="InterPro" id="IPR036621">
    <property type="entry name" value="Anticodon-bd_dom_sf"/>
</dbReference>
<dbReference type="InterPro" id="IPR004516">
    <property type="entry name" value="HisRS/HisZ"/>
</dbReference>
<dbReference type="InterPro" id="IPR006195">
    <property type="entry name" value="aa-tRNA-synth_II"/>
</dbReference>